<reference evidence="1 2" key="1">
    <citation type="submission" date="2021-04" db="EMBL/GenBank/DDBJ databases">
        <title>The genome sequence of Ideonella sp. 3Y2.</title>
        <authorList>
            <person name="Liu Y."/>
        </authorList>
    </citation>
    <scope>NUCLEOTIDE SEQUENCE [LARGE SCALE GENOMIC DNA]</scope>
    <source>
        <strain evidence="1 2">3Y2</strain>
    </source>
</reference>
<evidence type="ECO:0000313" key="2">
    <source>
        <dbReference type="Proteomes" id="UP000676246"/>
    </source>
</evidence>
<name>A0A940Y8S1_9BURK</name>
<proteinExistence type="predicted"/>
<protein>
    <submittedName>
        <fullName evidence="1">Uncharacterized protein</fullName>
    </submittedName>
</protein>
<organism evidence="1 2">
    <name type="scientific">Ideonella alba</name>
    <dbReference type="NCBI Taxonomy" id="2824118"/>
    <lineage>
        <taxon>Bacteria</taxon>
        <taxon>Pseudomonadati</taxon>
        <taxon>Pseudomonadota</taxon>
        <taxon>Betaproteobacteria</taxon>
        <taxon>Burkholderiales</taxon>
        <taxon>Sphaerotilaceae</taxon>
        <taxon>Ideonella</taxon>
    </lineage>
</organism>
<gene>
    <name evidence="1" type="ORF">KAK03_04650</name>
</gene>
<sequence>MLSTPSEHDAVRNLGELETALGAVELELAALGQALQAHDPAATETAANALHRALQRAVERFGHQASPQGVPLPLRRRLAMAGGRVAAQREAVHRASSALDRAIDVLLPTPLQPIDLYGASGQAARRGSSGYAEA</sequence>
<dbReference type="EMBL" id="JAGQDD010000002">
    <property type="protein sequence ID" value="MBQ0929768.1"/>
    <property type="molecule type" value="Genomic_DNA"/>
</dbReference>
<keyword evidence="2" id="KW-1185">Reference proteome</keyword>
<accession>A0A940Y8S1</accession>
<dbReference type="RefSeq" id="WP_210852017.1">
    <property type="nucleotide sequence ID" value="NZ_JAGQDD010000002.1"/>
</dbReference>
<comment type="caution">
    <text evidence="1">The sequence shown here is derived from an EMBL/GenBank/DDBJ whole genome shotgun (WGS) entry which is preliminary data.</text>
</comment>
<evidence type="ECO:0000313" key="1">
    <source>
        <dbReference type="EMBL" id="MBQ0929768.1"/>
    </source>
</evidence>
<dbReference type="Proteomes" id="UP000676246">
    <property type="component" value="Unassembled WGS sequence"/>
</dbReference>
<dbReference type="AlphaFoldDB" id="A0A940Y8S1"/>